<dbReference type="RefSeq" id="WP_156268789.1">
    <property type="nucleotide sequence ID" value="NZ_WOGU01000005.1"/>
</dbReference>
<dbReference type="AlphaFoldDB" id="A0A6N8GLF3"/>
<keyword evidence="3 7" id="KW-0285">Flavoprotein</keyword>
<comment type="caution">
    <text evidence="11">The sequence shown here is derived from an EMBL/GenBank/DDBJ whole genome shotgun (WGS) entry which is preliminary data.</text>
</comment>
<evidence type="ECO:0000259" key="8">
    <source>
        <dbReference type="Pfam" id="PF00441"/>
    </source>
</evidence>
<feature type="domain" description="Acyl-CoA dehydrogenase/oxidase C-terminal" evidence="8">
    <location>
        <begin position="239"/>
        <end position="385"/>
    </location>
</feature>
<keyword evidence="4 7" id="KW-0274">FAD</keyword>
<dbReference type="SUPFAM" id="SSF56645">
    <property type="entry name" value="Acyl-CoA dehydrogenase NM domain-like"/>
    <property type="match status" value="1"/>
</dbReference>
<keyword evidence="6 7" id="KW-0560">Oxidoreductase</keyword>
<evidence type="ECO:0000256" key="3">
    <source>
        <dbReference type="ARBA" id="ARBA00022630"/>
    </source>
</evidence>
<dbReference type="GO" id="GO:0033539">
    <property type="term" value="P:fatty acid beta-oxidation using acyl-CoA dehydrogenase"/>
    <property type="evidence" value="ECO:0007669"/>
    <property type="project" value="TreeGrafter"/>
</dbReference>
<dbReference type="PANTHER" id="PTHR42807">
    <property type="entry name" value="GLUTARYL-COA DEHYDROGENASE, MITOCHONDRIAL"/>
    <property type="match status" value="1"/>
</dbReference>
<evidence type="ECO:0000256" key="4">
    <source>
        <dbReference type="ARBA" id="ARBA00022827"/>
    </source>
</evidence>
<dbReference type="Gene3D" id="1.10.540.10">
    <property type="entry name" value="Acyl-CoA dehydrogenase/oxidase, N-terminal domain"/>
    <property type="match status" value="1"/>
</dbReference>
<dbReference type="InterPro" id="IPR046373">
    <property type="entry name" value="Acyl-CoA_Oxase/DH_mid-dom_sf"/>
</dbReference>
<dbReference type="InterPro" id="IPR009075">
    <property type="entry name" value="AcylCo_DH/oxidase_C"/>
</dbReference>
<dbReference type="GO" id="GO:0050660">
    <property type="term" value="F:flavin adenine dinucleotide binding"/>
    <property type="evidence" value="ECO:0007669"/>
    <property type="project" value="InterPro"/>
</dbReference>
<dbReference type="Proteomes" id="UP000436989">
    <property type="component" value="Unassembled WGS sequence"/>
</dbReference>
<dbReference type="Gene3D" id="1.20.140.10">
    <property type="entry name" value="Butyryl-CoA Dehydrogenase, subunit A, domain 3"/>
    <property type="match status" value="1"/>
</dbReference>
<evidence type="ECO:0000256" key="2">
    <source>
        <dbReference type="ARBA" id="ARBA00009347"/>
    </source>
</evidence>
<sequence>MTAAATDLLNVDADLAPAELETRDSVREFVDRRIRPHIAGWYADAVFPQEIVPEMAQLGLLGMHIQGYGCAGKSAVQYGIAMQELEAGDSGLRTFVSVQGSLAMSAIAKHGSEEQKQRWLPGMAAGEIIGCFGLTEPTAGSDPSTMATTAVREGDEWVLNGAKRWIGLASIAHVAVIWAKAVDESGKARVRGFLVPTGTPGFTATPIEPKLSMRASIQCDITLEDVRLPADALLPENPGLRGPFSCLNEARYGIVWGALGAARDSFEAALAYSQQRIQFDKPLAAYQLSQQKLVNMALEIQKGQLLALRIGRLKDEGRLENHMISVGKLNNCRVAIEVCREARTMLGGNGVTLDHSPLRHANNLESVRTYEGTDEVHTLILGQHLTGHAAFR</sequence>
<dbReference type="FunFam" id="1.10.540.10:FF:000026">
    <property type="entry name" value="Acyl-CoA dehydrogenase medium chain"/>
    <property type="match status" value="1"/>
</dbReference>
<dbReference type="InterPro" id="IPR052033">
    <property type="entry name" value="Glutaryl-CoA_DH_mitochondrial"/>
</dbReference>
<dbReference type="Pfam" id="PF00441">
    <property type="entry name" value="Acyl-CoA_dh_1"/>
    <property type="match status" value="1"/>
</dbReference>
<dbReference type="InterPro" id="IPR037069">
    <property type="entry name" value="AcylCoA_DH/ox_N_sf"/>
</dbReference>
<dbReference type="Gene3D" id="2.40.110.10">
    <property type="entry name" value="Butyryl-CoA Dehydrogenase, subunit A, domain 2"/>
    <property type="match status" value="1"/>
</dbReference>
<evidence type="ECO:0000259" key="10">
    <source>
        <dbReference type="Pfam" id="PF02771"/>
    </source>
</evidence>
<accession>A0A6N8GLF3</accession>
<dbReference type="InterPro" id="IPR009100">
    <property type="entry name" value="AcylCoA_DH/oxidase_NM_dom_sf"/>
</dbReference>
<feature type="domain" description="Acyl-CoA oxidase/dehydrogenase middle" evidence="9">
    <location>
        <begin position="131"/>
        <end position="226"/>
    </location>
</feature>
<dbReference type="InterPro" id="IPR013786">
    <property type="entry name" value="AcylCoA_DH/ox_N"/>
</dbReference>
<evidence type="ECO:0000259" key="9">
    <source>
        <dbReference type="Pfam" id="PF02770"/>
    </source>
</evidence>
<dbReference type="EMBL" id="WOGU01000005">
    <property type="protein sequence ID" value="MUN63052.1"/>
    <property type="molecule type" value="Genomic_DNA"/>
</dbReference>
<dbReference type="InterPro" id="IPR006091">
    <property type="entry name" value="Acyl-CoA_Oxase/DH_mid-dom"/>
</dbReference>
<keyword evidence="5" id="KW-0809">Transit peptide</keyword>
<gene>
    <name evidence="11" type="ORF">GMA12_07850</name>
</gene>
<proteinExistence type="inferred from homology"/>
<evidence type="ECO:0000313" key="11">
    <source>
        <dbReference type="EMBL" id="MUN63052.1"/>
    </source>
</evidence>
<reference evidence="11 12" key="1">
    <citation type="submission" date="2019-12" db="EMBL/GenBank/DDBJ databases">
        <authorList>
            <person name="Shi Y."/>
        </authorList>
    </citation>
    <scope>NUCLEOTIDE SEQUENCE [LARGE SCALE GENOMIC DNA]</scope>
    <source>
        <strain evidence="11 12">JCM 17929</strain>
    </source>
</reference>
<dbReference type="GO" id="GO:0046949">
    <property type="term" value="P:fatty-acyl-CoA biosynthetic process"/>
    <property type="evidence" value="ECO:0007669"/>
    <property type="project" value="TreeGrafter"/>
</dbReference>
<organism evidence="11 12">
    <name type="scientific">Kocuria sediminis</name>
    <dbReference type="NCBI Taxonomy" id="1038857"/>
    <lineage>
        <taxon>Bacteria</taxon>
        <taxon>Bacillati</taxon>
        <taxon>Actinomycetota</taxon>
        <taxon>Actinomycetes</taxon>
        <taxon>Micrococcales</taxon>
        <taxon>Micrococcaceae</taxon>
        <taxon>Kocuria</taxon>
    </lineage>
</organism>
<evidence type="ECO:0000256" key="5">
    <source>
        <dbReference type="ARBA" id="ARBA00022946"/>
    </source>
</evidence>
<feature type="domain" description="Acyl-CoA dehydrogenase/oxidase N-terminal" evidence="10">
    <location>
        <begin position="19"/>
        <end position="127"/>
    </location>
</feature>
<dbReference type="Pfam" id="PF02771">
    <property type="entry name" value="Acyl-CoA_dh_N"/>
    <property type="match status" value="1"/>
</dbReference>
<dbReference type="SUPFAM" id="SSF47203">
    <property type="entry name" value="Acyl-CoA dehydrogenase C-terminal domain-like"/>
    <property type="match status" value="1"/>
</dbReference>
<evidence type="ECO:0000313" key="12">
    <source>
        <dbReference type="Proteomes" id="UP000436989"/>
    </source>
</evidence>
<comment type="cofactor">
    <cofactor evidence="1 7">
        <name>FAD</name>
        <dbReference type="ChEBI" id="CHEBI:57692"/>
    </cofactor>
</comment>
<keyword evidence="12" id="KW-1185">Reference proteome</keyword>
<dbReference type="GO" id="GO:0000062">
    <property type="term" value="F:fatty-acyl-CoA binding"/>
    <property type="evidence" value="ECO:0007669"/>
    <property type="project" value="TreeGrafter"/>
</dbReference>
<protein>
    <submittedName>
        <fullName evidence="11">Acyl-CoA dehydrogenase</fullName>
    </submittedName>
</protein>
<name>A0A6N8GLF3_9MICC</name>
<evidence type="ECO:0000256" key="6">
    <source>
        <dbReference type="ARBA" id="ARBA00023002"/>
    </source>
</evidence>
<comment type="similarity">
    <text evidence="2 7">Belongs to the acyl-CoA dehydrogenase family.</text>
</comment>
<dbReference type="GO" id="GO:0004361">
    <property type="term" value="F:glutaryl-CoA dehydrogenase activity"/>
    <property type="evidence" value="ECO:0007669"/>
    <property type="project" value="TreeGrafter"/>
</dbReference>
<dbReference type="PANTHER" id="PTHR42807:SF1">
    <property type="entry name" value="GLUTARYL-COA DEHYDROGENASE, MITOCHONDRIAL"/>
    <property type="match status" value="1"/>
</dbReference>
<evidence type="ECO:0000256" key="1">
    <source>
        <dbReference type="ARBA" id="ARBA00001974"/>
    </source>
</evidence>
<evidence type="ECO:0000256" key="7">
    <source>
        <dbReference type="RuleBase" id="RU362125"/>
    </source>
</evidence>
<dbReference type="Pfam" id="PF02770">
    <property type="entry name" value="Acyl-CoA_dh_M"/>
    <property type="match status" value="1"/>
</dbReference>
<dbReference type="InterPro" id="IPR036250">
    <property type="entry name" value="AcylCo_DH-like_C"/>
</dbReference>